<dbReference type="AlphaFoldDB" id="A0A1W1BYY5"/>
<dbReference type="InterPro" id="IPR032816">
    <property type="entry name" value="VTT_dom"/>
</dbReference>
<feature type="transmembrane region" description="Helical" evidence="1">
    <location>
        <begin position="126"/>
        <end position="147"/>
    </location>
</feature>
<accession>A0A1W1BYY5</accession>
<feature type="domain" description="VTT" evidence="2">
    <location>
        <begin position="27"/>
        <end position="144"/>
    </location>
</feature>
<sequence length="156" mass="17507">MENIFDLLASWGYLIVAFYSFGGGMLALAGAGILASMGKMDIGLAIAIAIIFNFIGDAVLFYMGQNNKKDVKVYLDKFKGRIHARTILLMRKYGWAVVFLQKYLYGIKTLVPIIMGLSKYDFRKFIILNVFASIVWGLVVGLLSYYFSSAVQNWLS</sequence>
<organism evidence="3">
    <name type="scientific">hydrothermal vent metagenome</name>
    <dbReference type="NCBI Taxonomy" id="652676"/>
    <lineage>
        <taxon>unclassified sequences</taxon>
        <taxon>metagenomes</taxon>
        <taxon>ecological metagenomes</taxon>
    </lineage>
</organism>
<dbReference type="EMBL" id="FPHG01000037">
    <property type="protein sequence ID" value="SFV58810.1"/>
    <property type="molecule type" value="Genomic_DNA"/>
</dbReference>
<protein>
    <submittedName>
        <fullName evidence="3">Membrane protein</fullName>
    </submittedName>
</protein>
<evidence type="ECO:0000256" key="1">
    <source>
        <dbReference type="SAM" id="Phobius"/>
    </source>
</evidence>
<keyword evidence="1" id="KW-0472">Membrane</keyword>
<keyword evidence="1" id="KW-0812">Transmembrane</keyword>
<keyword evidence="1" id="KW-1133">Transmembrane helix</keyword>
<evidence type="ECO:0000259" key="2">
    <source>
        <dbReference type="Pfam" id="PF09335"/>
    </source>
</evidence>
<dbReference type="Pfam" id="PF09335">
    <property type="entry name" value="VTT_dom"/>
    <property type="match status" value="1"/>
</dbReference>
<gene>
    <name evidence="3" type="ORF">MNB_SV-9-1145</name>
</gene>
<dbReference type="PANTHER" id="PTHR42709">
    <property type="entry name" value="ALKALINE PHOSPHATASE LIKE PROTEIN"/>
    <property type="match status" value="1"/>
</dbReference>
<name>A0A1W1BYY5_9ZZZZ</name>
<proteinExistence type="predicted"/>
<feature type="transmembrane region" description="Helical" evidence="1">
    <location>
        <begin position="12"/>
        <end position="35"/>
    </location>
</feature>
<dbReference type="InterPro" id="IPR051311">
    <property type="entry name" value="DedA_domain"/>
</dbReference>
<dbReference type="PANTHER" id="PTHR42709:SF2">
    <property type="entry name" value="INNER MEMBRANE PROTEIN YOHD"/>
    <property type="match status" value="1"/>
</dbReference>
<feature type="transmembrane region" description="Helical" evidence="1">
    <location>
        <begin position="42"/>
        <end position="62"/>
    </location>
</feature>
<evidence type="ECO:0000313" key="3">
    <source>
        <dbReference type="EMBL" id="SFV58810.1"/>
    </source>
</evidence>
<feature type="transmembrane region" description="Helical" evidence="1">
    <location>
        <begin position="82"/>
        <end position="105"/>
    </location>
</feature>
<reference evidence="3" key="1">
    <citation type="submission" date="2016-10" db="EMBL/GenBank/DDBJ databases">
        <authorList>
            <person name="de Groot N.N."/>
        </authorList>
    </citation>
    <scope>NUCLEOTIDE SEQUENCE</scope>
</reference>
<dbReference type="GO" id="GO:0005886">
    <property type="term" value="C:plasma membrane"/>
    <property type="evidence" value="ECO:0007669"/>
    <property type="project" value="TreeGrafter"/>
</dbReference>